<dbReference type="PROSITE" id="PS51688">
    <property type="entry name" value="ICA"/>
    <property type="match status" value="1"/>
</dbReference>
<gene>
    <name evidence="2" type="ORF">F6W70_09075</name>
</gene>
<evidence type="ECO:0000313" key="2">
    <source>
        <dbReference type="EMBL" id="KAB1887513.1"/>
    </source>
</evidence>
<evidence type="ECO:0000313" key="3">
    <source>
        <dbReference type="Proteomes" id="UP000436027"/>
    </source>
</evidence>
<comment type="caution">
    <text evidence="2">The sequence shown here is derived from an EMBL/GenBank/DDBJ whole genome shotgun (WGS) entry which is preliminary data.</text>
</comment>
<dbReference type="Pfam" id="PF13884">
    <property type="entry name" value="Peptidase_S74"/>
    <property type="match status" value="1"/>
</dbReference>
<organism evidence="2 3">
    <name type="scientific">Microbacterium maritypicum</name>
    <name type="common">Microbacterium liquefaciens</name>
    <dbReference type="NCBI Taxonomy" id="33918"/>
    <lineage>
        <taxon>Bacteria</taxon>
        <taxon>Bacillati</taxon>
        <taxon>Actinomycetota</taxon>
        <taxon>Actinomycetes</taxon>
        <taxon>Micrococcales</taxon>
        <taxon>Microbacteriaceae</taxon>
        <taxon>Microbacterium</taxon>
    </lineage>
</organism>
<reference evidence="2 3" key="1">
    <citation type="submission" date="2019-09" db="EMBL/GenBank/DDBJ databases">
        <title>Whole genome sequencing of Microbacterium maritypicum.</title>
        <authorList>
            <person name="Lenchi N."/>
        </authorList>
    </citation>
    <scope>NUCLEOTIDE SEQUENCE [LARGE SCALE GENOMIC DNA]</scope>
    <source>
        <strain evidence="2 3">DSM 12512</strain>
    </source>
</reference>
<protein>
    <submittedName>
        <fullName evidence="2">Tail fiber domain-containing protein</fullName>
    </submittedName>
</protein>
<sequence>MPLTPTPGADALAAGIPLVPGTGLGADLDEYINRLADELARRTMVTLSIAKGGTGATTAAAARSNLGVNLAAPNVAEGSKVPQYSEGGQLASAAPTAAAHLATKSYVDSFWSANPQYLNSVYVQGQLYVPAATPVTAGYVAAYINNDGRVGKSPSARRFKKDIHDHGYSVADLLAIRLRTYRLRASVFGEGWEEAPVEVGVIAEELIEAGLSEFVHYDADGEPDTVHYERLALVAIGALQDMAATVATLAARIDALEA</sequence>
<dbReference type="EMBL" id="WAAQ01000001">
    <property type="protein sequence ID" value="KAB1887513.1"/>
    <property type="molecule type" value="Genomic_DNA"/>
</dbReference>
<dbReference type="AlphaFoldDB" id="A0AAD4A0E7"/>
<dbReference type="Proteomes" id="UP000436027">
    <property type="component" value="Unassembled WGS sequence"/>
</dbReference>
<dbReference type="RefSeq" id="WP_151486432.1">
    <property type="nucleotide sequence ID" value="NZ_WAAQ01000001.1"/>
</dbReference>
<name>A0AAD4A0E7_MICMQ</name>
<dbReference type="InterPro" id="IPR030392">
    <property type="entry name" value="S74_ICA"/>
</dbReference>
<evidence type="ECO:0000259" key="1">
    <source>
        <dbReference type="PROSITE" id="PS51688"/>
    </source>
</evidence>
<feature type="domain" description="Peptidase S74" evidence="1">
    <location>
        <begin position="155"/>
        <end position="253"/>
    </location>
</feature>
<accession>A0AAD4A0E7</accession>
<proteinExistence type="predicted"/>